<dbReference type="InterPro" id="IPR042211">
    <property type="entry name" value="CRISPR-assoc_Cas1_N"/>
</dbReference>
<keyword evidence="7 10" id="KW-0238">DNA-binding</keyword>
<evidence type="ECO:0000313" key="11">
    <source>
        <dbReference type="EMBL" id="MFD2520364.1"/>
    </source>
</evidence>
<protein>
    <recommendedName>
        <fullName evidence="10">CRISPR-associated endonuclease Cas1</fullName>
        <ecNumber evidence="10">3.1.-.-</ecNumber>
    </recommendedName>
</protein>
<comment type="cofactor">
    <cofactor evidence="10">
        <name>Mg(2+)</name>
        <dbReference type="ChEBI" id="CHEBI:18420"/>
    </cofactor>
    <cofactor evidence="10">
        <name>Mn(2+)</name>
        <dbReference type="ChEBI" id="CHEBI:29035"/>
    </cofactor>
</comment>
<dbReference type="NCBIfam" id="TIGR00287">
    <property type="entry name" value="cas1"/>
    <property type="match status" value="1"/>
</dbReference>
<sequence length="326" mass="37680">MQLLLDTKGIVIRQRNRCFHLQTEKHERLIAPQKISSIVVCTHCVLTTAAIRLAIKESIPIYFVDGFGRVEGRLWSASFGRLSTLRRKQVFFTEHLAATQWAIHLFRIKLYQQKNLLVFLKDRKMAQAKSLTEAITLIEQQSDKLVYYQNEPLKEVAEILMGIEGIAARAYWQSIADCMPTDFTFENRNRNPAQDFFNAAINYLYGMLYTYIETALFSVGLDPYLGILHADQYDKPTLSYDLIEPFRPWVDRLVVENVLADKIKPDFFESKQGGIWLAQKGKQFLIPLLNTFLAESGELENNRAIRKNHIYRLAGDLVDKINEKIV</sequence>
<dbReference type="InterPro" id="IPR042206">
    <property type="entry name" value="CRISPR-assoc_Cas1_C"/>
</dbReference>
<dbReference type="InterPro" id="IPR050646">
    <property type="entry name" value="Cas1"/>
</dbReference>
<keyword evidence="3 10" id="KW-0255">Endonuclease</keyword>
<dbReference type="Gene3D" id="1.20.120.920">
    <property type="entry name" value="CRISPR-associated endonuclease Cas1, C-terminal domain"/>
    <property type="match status" value="1"/>
</dbReference>
<dbReference type="Pfam" id="PF01867">
    <property type="entry name" value="Cas_Cas1"/>
    <property type="match status" value="1"/>
</dbReference>
<evidence type="ECO:0000256" key="6">
    <source>
        <dbReference type="ARBA" id="ARBA00023118"/>
    </source>
</evidence>
<comment type="function">
    <text evidence="10">CRISPR (clustered regularly interspaced short palindromic repeat), is an adaptive immune system that provides protection against mobile genetic elements (viruses, transposable elements and conjugative plasmids). CRISPR clusters contain spacers, sequences complementary to antecedent mobile elements, and target invading nucleic acids. CRISPR clusters are transcribed and processed into CRISPR RNA (crRNA). Acts as a dsDNA endonuclease. Involved in the integration of spacer DNA into the CRISPR cassette.</text>
</comment>
<evidence type="ECO:0000313" key="12">
    <source>
        <dbReference type="Proteomes" id="UP001597510"/>
    </source>
</evidence>
<dbReference type="EC" id="3.1.-.-" evidence="10"/>
<proteinExistence type="inferred from homology"/>
<evidence type="ECO:0000256" key="10">
    <source>
        <dbReference type="HAMAP-Rule" id="MF_01470"/>
    </source>
</evidence>
<comment type="similarity">
    <text evidence="10">Belongs to the CRISPR-associated endonuclease Cas1 family.</text>
</comment>
<dbReference type="GO" id="GO:0004519">
    <property type="term" value="F:endonuclease activity"/>
    <property type="evidence" value="ECO:0007669"/>
    <property type="project" value="UniProtKB-KW"/>
</dbReference>
<dbReference type="CDD" id="cd09634">
    <property type="entry name" value="Cas1_I-II-III"/>
    <property type="match status" value="1"/>
</dbReference>
<evidence type="ECO:0000256" key="5">
    <source>
        <dbReference type="ARBA" id="ARBA00022842"/>
    </source>
</evidence>
<comment type="caution">
    <text evidence="11">The sequence shown here is derived from an EMBL/GenBank/DDBJ whole genome shotgun (WGS) entry which is preliminary data.</text>
</comment>
<evidence type="ECO:0000256" key="9">
    <source>
        <dbReference type="ARBA" id="ARBA00038592"/>
    </source>
</evidence>
<dbReference type="RefSeq" id="WP_340238984.1">
    <property type="nucleotide sequence ID" value="NZ_JBBEWC010000011.1"/>
</dbReference>
<keyword evidence="1 10" id="KW-0540">Nuclease</keyword>
<evidence type="ECO:0000256" key="7">
    <source>
        <dbReference type="ARBA" id="ARBA00023125"/>
    </source>
</evidence>
<accession>A0ABW5J2Y4</accession>
<name>A0ABW5J2Y4_9BACT</name>
<feature type="binding site" evidence="10">
    <location>
        <position position="244"/>
    </location>
    <ligand>
        <name>Mn(2+)</name>
        <dbReference type="ChEBI" id="CHEBI:29035"/>
    </ligand>
</feature>
<evidence type="ECO:0000256" key="8">
    <source>
        <dbReference type="ARBA" id="ARBA00023211"/>
    </source>
</evidence>
<dbReference type="PANTHER" id="PTHR34353:SF2">
    <property type="entry name" value="CRISPR-ASSOCIATED ENDONUCLEASE CAS1 1"/>
    <property type="match status" value="1"/>
</dbReference>
<keyword evidence="6 10" id="KW-0051">Antiviral defense</keyword>
<evidence type="ECO:0000256" key="2">
    <source>
        <dbReference type="ARBA" id="ARBA00022723"/>
    </source>
</evidence>
<evidence type="ECO:0000256" key="1">
    <source>
        <dbReference type="ARBA" id="ARBA00022722"/>
    </source>
</evidence>
<dbReference type="InterPro" id="IPR002729">
    <property type="entry name" value="CRISPR-assoc_Cas1"/>
</dbReference>
<evidence type="ECO:0000256" key="4">
    <source>
        <dbReference type="ARBA" id="ARBA00022801"/>
    </source>
</evidence>
<feature type="binding site" evidence="10">
    <location>
        <position position="164"/>
    </location>
    <ligand>
        <name>Mn(2+)</name>
        <dbReference type="ChEBI" id="CHEBI:29035"/>
    </ligand>
</feature>
<dbReference type="PANTHER" id="PTHR34353">
    <property type="entry name" value="CRISPR-ASSOCIATED ENDONUCLEASE CAS1 1"/>
    <property type="match status" value="1"/>
</dbReference>
<gene>
    <name evidence="10 11" type="primary">cas1</name>
    <name evidence="11" type="ORF">ACFSR2_05690</name>
</gene>
<keyword evidence="5 10" id="KW-0460">Magnesium</keyword>
<keyword evidence="2 10" id="KW-0479">Metal-binding</keyword>
<keyword evidence="4 10" id="KW-0378">Hydrolase</keyword>
<dbReference type="Gene3D" id="3.100.10.20">
    <property type="entry name" value="CRISPR-associated endonuclease Cas1, N-terminal domain"/>
    <property type="match status" value="1"/>
</dbReference>
<dbReference type="Proteomes" id="UP001597510">
    <property type="component" value="Unassembled WGS sequence"/>
</dbReference>
<evidence type="ECO:0000256" key="3">
    <source>
        <dbReference type="ARBA" id="ARBA00022759"/>
    </source>
</evidence>
<organism evidence="11 12">
    <name type="scientific">Emticicia soli</name>
    <dbReference type="NCBI Taxonomy" id="2027878"/>
    <lineage>
        <taxon>Bacteria</taxon>
        <taxon>Pseudomonadati</taxon>
        <taxon>Bacteroidota</taxon>
        <taxon>Cytophagia</taxon>
        <taxon>Cytophagales</taxon>
        <taxon>Leadbetterellaceae</taxon>
        <taxon>Emticicia</taxon>
    </lineage>
</organism>
<dbReference type="HAMAP" id="MF_01470">
    <property type="entry name" value="Cas1"/>
    <property type="match status" value="1"/>
</dbReference>
<reference evidence="12" key="1">
    <citation type="journal article" date="2019" name="Int. J. Syst. Evol. Microbiol.">
        <title>The Global Catalogue of Microorganisms (GCM) 10K type strain sequencing project: providing services to taxonomists for standard genome sequencing and annotation.</title>
        <authorList>
            <consortium name="The Broad Institute Genomics Platform"/>
            <consortium name="The Broad Institute Genome Sequencing Center for Infectious Disease"/>
            <person name="Wu L."/>
            <person name="Ma J."/>
        </authorList>
    </citation>
    <scope>NUCLEOTIDE SEQUENCE [LARGE SCALE GENOMIC DNA]</scope>
    <source>
        <strain evidence="12">KCTC 52344</strain>
    </source>
</reference>
<keyword evidence="8 10" id="KW-0464">Manganese</keyword>
<comment type="subunit">
    <text evidence="9 10">Homodimer, forms a heterotetramer with a Cas2 homodimer.</text>
</comment>
<dbReference type="EMBL" id="JBHULC010000005">
    <property type="protein sequence ID" value="MFD2520364.1"/>
    <property type="molecule type" value="Genomic_DNA"/>
</dbReference>
<keyword evidence="12" id="KW-1185">Reference proteome</keyword>
<feature type="binding site" evidence="10">
    <location>
        <position position="229"/>
    </location>
    <ligand>
        <name>Mn(2+)</name>
        <dbReference type="ChEBI" id="CHEBI:29035"/>
    </ligand>
</feature>